<dbReference type="PRINTS" id="PR00313">
    <property type="entry name" value="CABNDNGRPT"/>
</dbReference>
<sequence length="214" mass="21958">MAAPAPTPSRSLLGASAGVTGDLGAAFTGGTATFAGGSFTGLEQYREIVGSNFDDNITLGNATQGTDNNANNTTGFVGLYGRDGNDVLTGGTASNDLYGDNGNDTLNGLGGNDRLTGGAGADTLNGGDGNDILYSDHEDFYGRGNWDSTTGADSLNGDAGDDRLIAGFGDSVDGGTGTDTLSLAAGCKCWRDRRPWRGLHRRHGHVRGRQLHRP</sequence>
<dbReference type="Pfam" id="PF00353">
    <property type="entry name" value="HemolysinCabind"/>
    <property type="match status" value="2"/>
</dbReference>
<name>A0A4D7C8F0_9SPHN</name>
<keyword evidence="2" id="KW-1185">Reference proteome</keyword>
<dbReference type="SUPFAM" id="SSF51120">
    <property type="entry name" value="beta-Roll"/>
    <property type="match status" value="1"/>
</dbReference>
<dbReference type="Gene3D" id="2.150.10.10">
    <property type="entry name" value="Serralysin-like metalloprotease, C-terminal"/>
    <property type="match status" value="1"/>
</dbReference>
<gene>
    <name evidence="1" type="ORF">E6W36_15145</name>
</gene>
<organism evidence="1 2">
    <name type="scientific">Hankyongella ginsenosidimutans</name>
    <dbReference type="NCBI Taxonomy" id="1763828"/>
    <lineage>
        <taxon>Bacteria</taxon>
        <taxon>Pseudomonadati</taxon>
        <taxon>Pseudomonadota</taxon>
        <taxon>Alphaproteobacteria</taxon>
        <taxon>Sphingomonadales</taxon>
        <taxon>Sphingomonadaceae</taxon>
        <taxon>Hankyongella</taxon>
    </lineage>
</organism>
<evidence type="ECO:0000313" key="2">
    <source>
        <dbReference type="Proteomes" id="UP000298714"/>
    </source>
</evidence>
<dbReference type="EMBL" id="CP039704">
    <property type="protein sequence ID" value="QCI80590.1"/>
    <property type="molecule type" value="Genomic_DNA"/>
</dbReference>
<dbReference type="InterPro" id="IPR011049">
    <property type="entry name" value="Serralysin-like_metalloprot_C"/>
</dbReference>
<proteinExistence type="predicted"/>
<reference evidence="2" key="1">
    <citation type="submission" date="2019-04" db="EMBL/GenBank/DDBJ databases">
        <title>Complete genome sequence of Sphingomonas sp. W1-2-3.</title>
        <authorList>
            <person name="Im W.T."/>
        </authorList>
    </citation>
    <scope>NUCLEOTIDE SEQUENCE [LARGE SCALE GENOMIC DNA]</scope>
    <source>
        <strain evidence="2">W1-2-3</strain>
    </source>
</reference>
<dbReference type="GO" id="GO:0005509">
    <property type="term" value="F:calcium ion binding"/>
    <property type="evidence" value="ECO:0007669"/>
    <property type="project" value="InterPro"/>
</dbReference>
<accession>A0A4D7C8F0</accession>
<protein>
    <submittedName>
        <fullName evidence="1">Calcium-binding protein</fullName>
    </submittedName>
</protein>
<dbReference type="AlphaFoldDB" id="A0A4D7C8F0"/>
<dbReference type="InterPro" id="IPR018511">
    <property type="entry name" value="Hemolysin-typ_Ca-bd_CS"/>
</dbReference>
<dbReference type="RefSeq" id="WP_246048372.1">
    <property type="nucleotide sequence ID" value="NZ_CP039704.1"/>
</dbReference>
<dbReference type="KEGG" id="hgn:E6W36_15145"/>
<evidence type="ECO:0000313" key="1">
    <source>
        <dbReference type="EMBL" id="QCI80590.1"/>
    </source>
</evidence>
<dbReference type="InterPro" id="IPR001343">
    <property type="entry name" value="Hemolysn_Ca-bd"/>
</dbReference>
<dbReference type="PROSITE" id="PS00330">
    <property type="entry name" value="HEMOLYSIN_CALCIUM"/>
    <property type="match status" value="2"/>
</dbReference>
<dbReference type="Proteomes" id="UP000298714">
    <property type="component" value="Chromosome"/>
</dbReference>